<dbReference type="Pfam" id="PF00364">
    <property type="entry name" value="Biotin_lipoyl"/>
    <property type="match status" value="1"/>
</dbReference>
<dbReference type="RefSeq" id="WP_345573540.1">
    <property type="nucleotide sequence ID" value="NZ_BAABDQ010000037.1"/>
</dbReference>
<comment type="function">
    <text evidence="8">This protein is a component of the acetyl coenzyme A carboxylase complex; first, biotin carboxylase catalyzes the carboxylation of the carrier protein and then the transcarboxylase transfers the carboxyl group to form malonyl-CoA.</text>
</comment>
<reference evidence="12" key="1">
    <citation type="journal article" date="2019" name="Int. J. Syst. Evol. Microbiol.">
        <title>The Global Catalogue of Microorganisms (GCM) 10K type strain sequencing project: providing services to taxonomists for standard genome sequencing and annotation.</title>
        <authorList>
            <consortium name="The Broad Institute Genomics Platform"/>
            <consortium name="The Broad Institute Genome Sequencing Center for Infectious Disease"/>
            <person name="Wu L."/>
            <person name="Ma J."/>
        </authorList>
    </citation>
    <scope>NUCLEOTIDE SEQUENCE [LARGE SCALE GENOMIC DNA]</scope>
    <source>
        <strain evidence="12">JCM 17326</strain>
    </source>
</reference>
<keyword evidence="6 8" id="KW-0275">Fatty acid biosynthesis</keyword>
<evidence type="ECO:0000256" key="7">
    <source>
        <dbReference type="ARBA" id="ARBA00023267"/>
    </source>
</evidence>
<gene>
    <name evidence="11" type="primary">accB</name>
    <name evidence="11" type="ORF">GCM10022419_103630</name>
</gene>
<keyword evidence="12" id="KW-1185">Reference proteome</keyword>
<comment type="pathway">
    <text evidence="1 8">Lipid metabolism; fatty acid biosynthesis.</text>
</comment>
<evidence type="ECO:0000259" key="10">
    <source>
        <dbReference type="PROSITE" id="PS50968"/>
    </source>
</evidence>
<dbReference type="CDD" id="cd06850">
    <property type="entry name" value="biotinyl_domain"/>
    <property type="match status" value="1"/>
</dbReference>
<evidence type="ECO:0000256" key="1">
    <source>
        <dbReference type="ARBA" id="ARBA00005194"/>
    </source>
</evidence>
<evidence type="ECO:0000256" key="6">
    <source>
        <dbReference type="ARBA" id="ARBA00023160"/>
    </source>
</evidence>
<dbReference type="Gene3D" id="2.40.50.100">
    <property type="match status" value="1"/>
</dbReference>
<dbReference type="PRINTS" id="PR01071">
    <property type="entry name" value="ACOABIOTINCC"/>
</dbReference>
<evidence type="ECO:0000256" key="2">
    <source>
        <dbReference type="ARBA" id="ARBA00017562"/>
    </source>
</evidence>
<dbReference type="PANTHER" id="PTHR45266:SF3">
    <property type="entry name" value="OXALOACETATE DECARBOXYLASE ALPHA CHAIN"/>
    <property type="match status" value="1"/>
</dbReference>
<dbReference type="InterPro" id="IPR001882">
    <property type="entry name" value="Biotin_BS"/>
</dbReference>
<evidence type="ECO:0000256" key="4">
    <source>
        <dbReference type="ARBA" id="ARBA00022832"/>
    </source>
</evidence>
<dbReference type="PROSITE" id="PS00188">
    <property type="entry name" value="BIOTIN"/>
    <property type="match status" value="1"/>
</dbReference>
<comment type="caution">
    <text evidence="11">The sequence shown here is derived from an EMBL/GenBank/DDBJ whole genome shotgun (WGS) entry which is preliminary data.</text>
</comment>
<dbReference type="EMBL" id="BAABDQ010000037">
    <property type="protein sequence ID" value="GAA3602534.1"/>
    <property type="molecule type" value="Genomic_DNA"/>
</dbReference>
<feature type="region of interest" description="Disordered" evidence="9">
    <location>
        <begin position="43"/>
        <end position="65"/>
    </location>
</feature>
<dbReference type="InterPro" id="IPR050709">
    <property type="entry name" value="Biotin_Carboxyl_Carrier/Decarb"/>
</dbReference>
<keyword evidence="5 8" id="KW-0443">Lipid metabolism</keyword>
<dbReference type="PANTHER" id="PTHR45266">
    <property type="entry name" value="OXALOACETATE DECARBOXYLASE ALPHA CHAIN"/>
    <property type="match status" value="1"/>
</dbReference>
<keyword evidence="3 8" id="KW-0444">Lipid biosynthesis</keyword>
<keyword evidence="4 8" id="KW-0276">Fatty acid metabolism</keyword>
<evidence type="ECO:0000313" key="12">
    <source>
        <dbReference type="Proteomes" id="UP001500630"/>
    </source>
</evidence>
<evidence type="ECO:0000256" key="8">
    <source>
        <dbReference type="RuleBase" id="RU364072"/>
    </source>
</evidence>
<sequence>MAEQEWSEEFRLLRAEASSLVKTIPGTVSSVVLRAGDRSVEISWTHQETSTTERQSPPREEESADLSLRSIVAPLVGTFYVAPEPGAEPFTRLGSRVEPGQTVAIVEAMKLMNQVPSEWSGEVVEVLVGDGQPVEFGQELVRVRVTDA</sequence>
<name>A0ABP6Z9S5_9ACTN</name>
<keyword evidence="7 8" id="KW-0092">Biotin</keyword>
<dbReference type="SUPFAM" id="SSF51230">
    <property type="entry name" value="Single hybrid motif"/>
    <property type="match status" value="1"/>
</dbReference>
<evidence type="ECO:0000256" key="9">
    <source>
        <dbReference type="SAM" id="MobiDB-lite"/>
    </source>
</evidence>
<dbReference type="PROSITE" id="PS50968">
    <property type="entry name" value="BIOTINYL_LIPOYL"/>
    <property type="match status" value="1"/>
</dbReference>
<accession>A0ABP6Z9S5</accession>
<dbReference type="InterPro" id="IPR000089">
    <property type="entry name" value="Biotin_lipoyl"/>
</dbReference>
<dbReference type="InterPro" id="IPR011053">
    <property type="entry name" value="Single_hybrid_motif"/>
</dbReference>
<feature type="compositionally biased region" description="Polar residues" evidence="9">
    <location>
        <begin position="43"/>
        <end position="55"/>
    </location>
</feature>
<feature type="domain" description="Lipoyl-binding" evidence="10">
    <location>
        <begin position="68"/>
        <end position="144"/>
    </location>
</feature>
<protein>
    <recommendedName>
        <fullName evidence="2 8">Biotin carboxyl carrier protein of acetyl-CoA carboxylase</fullName>
    </recommendedName>
</protein>
<evidence type="ECO:0000256" key="5">
    <source>
        <dbReference type="ARBA" id="ARBA00023098"/>
    </source>
</evidence>
<evidence type="ECO:0000256" key="3">
    <source>
        <dbReference type="ARBA" id="ARBA00022516"/>
    </source>
</evidence>
<evidence type="ECO:0000313" key="11">
    <source>
        <dbReference type="EMBL" id="GAA3602534.1"/>
    </source>
</evidence>
<proteinExistence type="predicted"/>
<organism evidence="11 12">
    <name type="scientific">Nonomuraea rosea</name>
    <dbReference type="NCBI Taxonomy" id="638574"/>
    <lineage>
        <taxon>Bacteria</taxon>
        <taxon>Bacillati</taxon>
        <taxon>Actinomycetota</taxon>
        <taxon>Actinomycetes</taxon>
        <taxon>Streptosporangiales</taxon>
        <taxon>Streptosporangiaceae</taxon>
        <taxon>Nonomuraea</taxon>
    </lineage>
</organism>
<dbReference type="InterPro" id="IPR001249">
    <property type="entry name" value="AcCoA_biotinCC"/>
</dbReference>
<dbReference type="Proteomes" id="UP001500630">
    <property type="component" value="Unassembled WGS sequence"/>
</dbReference>